<sequence>MIKDENERSDAGVFTRIMITAGMIYGSGVSVSDILTGCRFVYNFDTFAFEFHNCSEFISNVEVVYPVFAAAATSLIGNVLIALWLIKGVSMGAGSTSKDGNTRMFWQGFAQELFFANDLIWQQFLSNLVDSPWWQFLSCSFMWELAHTCDGLMFLVFNEQMNVRSNFSYEQEGVDVNPR</sequence>
<dbReference type="InterPro" id="IPR019430">
    <property type="entry name" value="7TM_GPCR_serpentine_rcpt_Srx"/>
</dbReference>
<dbReference type="PANTHER" id="PTHR46611:SF6">
    <property type="entry name" value="G-PROTEIN COUPLED RECEPTORS FAMILY 1 PROFILE DOMAIN-CONTAINING PROTEIN"/>
    <property type="match status" value="1"/>
</dbReference>
<feature type="transmembrane region" description="Helical" evidence="1">
    <location>
        <begin position="63"/>
        <end position="86"/>
    </location>
</feature>
<accession>A0A0D6MD42</accession>
<proteinExistence type="predicted"/>
<evidence type="ECO:0000313" key="3">
    <source>
        <dbReference type="EMBL" id="EPB80007.1"/>
    </source>
</evidence>
<protein>
    <recommendedName>
        <fullName evidence="2">7TM GPCR serpentine receptor class x (Srx) domain-containing protein</fullName>
    </recommendedName>
</protein>
<evidence type="ECO:0000259" key="2">
    <source>
        <dbReference type="Pfam" id="PF10328"/>
    </source>
</evidence>
<keyword evidence="1" id="KW-0812">Transmembrane</keyword>
<gene>
    <name evidence="3" type="ORF">ANCCEY_00830</name>
</gene>
<reference evidence="3 4" key="1">
    <citation type="submission" date="2013-05" db="EMBL/GenBank/DDBJ databases">
        <title>Draft genome of the parasitic nematode Anyclostoma ceylanicum.</title>
        <authorList>
            <person name="Mitreva M."/>
        </authorList>
    </citation>
    <scope>NUCLEOTIDE SEQUENCE [LARGE SCALE GENOMIC DNA]</scope>
</reference>
<dbReference type="Pfam" id="PF10328">
    <property type="entry name" value="7TM_GPCR_Srx"/>
    <property type="match status" value="1"/>
</dbReference>
<dbReference type="Proteomes" id="UP000054495">
    <property type="component" value="Unassembled WGS sequence"/>
</dbReference>
<organism evidence="3 4">
    <name type="scientific">Ancylostoma ceylanicum</name>
    <dbReference type="NCBI Taxonomy" id="53326"/>
    <lineage>
        <taxon>Eukaryota</taxon>
        <taxon>Metazoa</taxon>
        <taxon>Ecdysozoa</taxon>
        <taxon>Nematoda</taxon>
        <taxon>Chromadorea</taxon>
        <taxon>Rhabditida</taxon>
        <taxon>Rhabditina</taxon>
        <taxon>Rhabditomorpha</taxon>
        <taxon>Strongyloidea</taxon>
        <taxon>Ancylostomatidae</taxon>
        <taxon>Ancylostomatinae</taxon>
        <taxon>Ancylostoma</taxon>
    </lineage>
</organism>
<dbReference type="AlphaFoldDB" id="A0A0D6MD42"/>
<dbReference type="EMBL" id="KE124785">
    <property type="protein sequence ID" value="EPB80007.1"/>
    <property type="molecule type" value="Genomic_DNA"/>
</dbReference>
<feature type="domain" description="7TM GPCR serpentine receptor class x (Srx)" evidence="2">
    <location>
        <begin position="14"/>
        <end position="158"/>
    </location>
</feature>
<keyword evidence="4" id="KW-1185">Reference proteome</keyword>
<evidence type="ECO:0000256" key="1">
    <source>
        <dbReference type="SAM" id="Phobius"/>
    </source>
</evidence>
<name>A0A0D6MD42_9BILA</name>
<keyword evidence="1" id="KW-1133">Transmembrane helix</keyword>
<dbReference type="PANTHER" id="PTHR46611">
    <property type="entry name" value="SERPENTINE RECEPTOR, CLASS X-RELATED"/>
    <property type="match status" value="1"/>
</dbReference>
<evidence type="ECO:0000313" key="4">
    <source>
        <dbReference type="Proteomes" id="UP000054495"/>
    </source>
</evidence>
<keyword evidence="1" id="KW-0472">Membrane</keyword>